<keyword evidence="2" id="KW-1185">Reference proteome</keyword>
<dbReference type="GO" id="GO:0016787">
    <property type="term" value="F:hydrolase activity"/>
    <property type="evidence" value="ECO:0007669"/>
    <property type="project" value="InterPro"/>
</dbReference>
<dbReference type="EMBL" id="FNLO01000001">
    <property type="protein sequence ID" value="SDV46225.1"/>
    <property type="molecule type" value="Genomic_DNA"/>
</dbReference>
<organism evidence="1 2">
    <name type="scientific">Chitinasiproducens palmae</name>
    <dbReference type="NCBI Taxonomy" id="1770053"/>
    <lineage>
        <taxon>Bacteria</taxon>
        <taxon>Pseudomonadati</taxon>
        <taxon>Pseudomonadota</taxon>
        <taxon>Betaproteobacteria</taxon>
        <taxon>Burkholderiales</taxon>
        <taxon>Burkholderiaceae</taxon>
        <taxon>Chitinasiproducens</taxon>
    </lineage>
</organism>
<proteinExistence type="predicted"/>
<dbReference type="Gene3D" id="3.40.50.1820">
    <property type="entry name" value="alpha/beta hydrolase"/>
    <property type="match status" value="1"/>
</dbReference>
<dbReference type="SUPFAM" id="SSF53474">
    <property type="entry name" value="alpha/beta-Hydrolases"/>
    <property type="match status" value="1"/>
</dbReference>
<dbReference type="InterPro" id="IPR029058">
    <property type="entry name" value="AB_hydrolase_fold"/>
</dbReference>
<dbReference type="AlphaFoldDB" id="A0A1H2PJ37"/>
<evidence type="ECO:0000313" key="2">
    <source>
        <dbReference type="Proteomes" id="UP000243719"/>
    </source>
</evidence>
<protein>
    <recommendedName>
        <fullName evidence="3">Alpha/beta hydrolase</fullName>
    </recommendedName>
</protein>
<evidence type="ECO:0008006" key="3">
    <source>
        <dbReference type="Google" id="ProtNLM"/>
    </source>
</evidence>
<dbReference type="Proteomes" id="UP000243719">
    <property type="component" value="Unassembled WGS sequence"/>
</dbReference>
<sequence>MVPLSTVQTALLVTVPGLRGSGEGHWQTWLEGQFERSTRVQQRDWAHPELDEWAQQIVRTVAAAEEPVVLVAHSFGCLATARALADLALPAVRGVLFVAPARPERFAVQVEQLAGRLTCPSIVVGSENDPWMPLNDARALAQRWGSSFLNYGLSGHINTEAGFGPWEMGRQMILSLMHCARPARSEAPAHALAA</sequence>
<name>A0A1H2PJ37_9BURK</name>
<accession>A0A1H2PJ37</accession>
<dbReference type="Pfam" id="PF06821">
    <property type="entry name" value="Ser_hydrolase"/>
    <property type="match status" value="1"/>
</dbReference>
<reference evidence="2" key="1">
    <citation type="submission" date="2016-09" db="EMBL/GenBank/DDBJ databases">
        <authorList>
            <person name="Varghese N."/>
            <person name="Submissions S."/>
        </authorList>
    </citation>
    <scope>NUCLEOTIDE SEQUENCE [LARGE SCALE GENOMIC DNA]</scope>
    <source>
        <strain evidence="2">JS23</strain>
    </source>
</reference>
<dbReference type="InterPro" id="IPR010662">
    <property type="entry name" value="RBBP9/YdeN"/>
</dbReference>
<evidence type="ECO:0000313" key="1">
    <source>
        <dbReference type="EMBL" id="SDV46225.1"/>
    </source>
</evidence>
<gene>
    <name evidence="1" type="ORF">SAMN05216551_101183</name>
</gene>